<evidence type="ECO:0000259" key="1">
    <source>
        <dbReference type="Pfam" id="PF13200"/>
    </source>
</evidence>
<evidence type="ECO:0000313" key="2">
    <source>
        <dbReference type="EMBL" id="OGY91169.1"/>
    </source>
</evidence>
<dbReference type="AlphaFoldDB" id="A0A1G2BRG4"/>
<gene>
    <name evidence="2" type="ORF">A3B31_00995</name>
</gene>
<dbReference type="Pfam" id="PF13200">
    <property type="entry name" value="DUF4015"/>
    <property type="match status" value="1"/>
</dbReference>
<comment type="caution">
    <text evidence="2">The sequence shown here is derived from an EMBL/GenBank/DDBJ whole genome shotgun (WGS) entry which is preliminary data.</text>
</comment>
<dbReference type="PANTHER" id="PTHR43405:SF1">
    <property type="entry name" value="GLYCOSYL HYDROLASE DIGH"/>
    <property type="match status" value="1"/>
</dbReference>
<sequence>MGRELLNFKMFLSVLFAFTVGYAIITYGRLVREEIGRYDRALSERVQVIERVKAKPITVKGLYLTASSAASSRTRQRIIELIKETELNSVIIDIKDYTGNILYDSDLDLVNQLDTERVVMREVKEIINEFHNADIYVVARQTVFQDPALAQAQPEWAITTEGGGLWRDYKGLSWVDPTKPEVWQYNFAVAREASKLGFDEINFDYVRFPSDGNIRTAVYANLEGSKAETMRKFFKTLDESLQRSRVYTSLDLFGMVLESGDFDLNIGQTLAVALDTVDYICPMTYPSHYPTGHLGLANPADHPYIVVSNGLKKSQTAFAKAERTQLRPWVQAFNLGAVYDGPKIRAQITAIEEADRTSGWMLWNASNNYDSRGLLPDEHAAALRSDVTT</sequence>
<protein>
    <recommendedName>
        <fullName evidence="1">DUF4015 domain-containing protein</fullName>
    </recommendedName>
</protein>
<dbReference type="InterPro" id="IPR017853">
    <property type="entry name" value="GH"/>
</dbReference>
<dbReference type="Proteomes" id="UP000177349">
    <property type="component" value="Unassembled WGS sequence"/>
</dbReference>
<feature type="domain" description="DUF4015" evidence="1">
    <location>
        <begin position="61"/>
        <end position="369"/>
    </location>
</feature>
<reference evidence="2 3" key="1">
    <citation type="journal article" date="2016" name="Nat. Commun.">
        <title>Thousands of microbial genomes shed light on interconnected biogeochemical processes in an aquifer system.</title>
        <authorList>
            <person name="Anantharaman K."/>
            <person name="Brown C.T."/>
            <person name="Hug L.A."/>
            <person name="Sharon I."/>
            <person name="Castelle C.J."/>
            <person name="Probst A.J."/>
            <person name="Thomas B.C."/>
            <person name="Singh A."/>
            <person name="Wilkins M.J."/>
            <person name="Karaoz U."/>
            <person name="Brodie E.L."/>
            <person name="Williams K.H."/>
            <person name="Hubbard S.S."/>
            <person name="Banfield J.F."/>
        </authorList>
    </citation>
    <scope>NUCLEOTIDE SEQUENCE [LARGE SCALE GENOMIC DNA]</scope>
</reference>
<proteinExistence type="predicted"/>
<dbReference type="SUPFAM" id="SSF51445">
    <property type="entry name" value="(Trans)glycosidases"/>
    <property type="match status" value="1"/>
</dbReference>
<organism evidence="2 3">
    <name type="scientific">Candidatus Komeilibacteria bacterium RIFCSPLOWO2_01_FULL_53_11</name>
    <dbReference type="NCBI Taxonomy" id="1798552"/>
    <lineage>
        <taxon>Bacteria</taxon>
        <taxon>Candidatus Komeiliibacteriota</taxon>
    </lineage>
</organism>
<evidence type="ECO:0000313" key="3">
    <source>
        <dbReference type="Proteomes" id="UP000177349"/>
    </source>
</evidence>
<accession>A0A1G2BRG4</accession>
<dbReference type="EMBL" id="MHKN01000047">
    <property type="protein sequence ID" value="OGY91169.1"/>
    <property type="molecule type" value="Genomic_DNA"/>
</dbReference>
<dbReference type="PANTHER" id="PTHR43405">
    <property type="entry name" value="GLYCOSYL HYDROLASE DIGH"/>
    <property type="match status" value="1"/>
</dbReference>
<dbReference type="InterPro" id="IPR052177">
    <property type="entry name" value="Divisome_Glycosyl_Hydrolase"/>
</dbReference>
<name>A0A1G2BRG4_9BACT</name>
<dbReference type="InterPro" id="IPR025275">
    <property type="entry name" value="DUF4015"/>
</dbReference>
<dbReference type="Gene3D" id="3.20.20.80">
    <property type="entry name" value="Glycosidases"/>
    <property type="match status" value="1"/>
</dbReference>